<feature type="domain" description="Xylose isomerase-like TIM barrel" evidence="1">
    <location>
        <begin position="29"/>
        <end position="288"/>
    </location>
</feature>
<keyword evidence="3" id="KW-0413">Isomerase</keyword>
<organism evidence="3 5">
    <name type="scientific">Acutalibacter muris</name>
    <dbReference type="NCBI Taxonomy" id="1796620"/>
    <lineage>
        <taxon>Bacteria</taxon>
        <taxon>Bacillati</taxon>
        <taxon>Bacillota</taxon>
        <taxon>Clostridia</taxon>
        <taxon>Eubacteriales</taxon>
        <taxon>Acutalibacteraceae</taxon>
        <taxon>Acutalibacter</taxon>
    </lineage>
</organism>
<dbReference type="SUPFAM" id="SSF51658">
    <property type="entry name" value="Xylose isomerase-like"/>
    <property type="match status" value="1"/>
</dbReference>
<protein>
    <submittedName>
        <fullName evidence="3">Sugar phosphate isomerase/epimerase</fullName>
    </submittedName>
</protein>
<dbReference type="InterPro" id="IPR036237">
    <property type="entry name" value="Xyl_isomerase-like_sf"/>
</dbReference>
<name>A0A1Z2XNN9_9FIRM</name>
<proteinExistence type="predicted"/>
<dbReference type="RefSeq" id="WP_066534957.1">
    <property type="nucleotide sequence ID" value="NZ_CP021422.1"/>
</dbReference>
<gene>
    <name evidence="2" type="ORF">ADH66_04860</name>
    <name evidence="3" type="ORF">I5Q82_14930</name>
</gene>
<evidence type="ECO:0000313" key="4">
    <source>
        <dbReference type="Proteomes" id="UP000196710"/>
    </source>
</evidence>
<dbReference type="InterPro" id="IPR013022">
    <property type="entry name" value="Xyl_isomerase-like_TIM-brl"/>
</dbReference>
<dbReference type="AlphaFoldDB" id="A0A1Z2XNN9"/>
<reference evidence="3 5" key="3">
    <citation type="submission" date="2020-11" db="EMBL/GenBank/DDBJ databases">
        <title>Closed and high quality bacterial genomes of the OMM12 community.</title>
        <authorList>
            <person name="Marbouty M."/>
            <person name="Lamy-Besnier Q."/>
            <person name="Debarbieux L."/>
            <person name="Koszul R."/>
        </authorList>
    </citation>
    <scope>NUCLEOTIDE SEQUENCE [LARGE SCALE GENOMIC DNA]</scope>
    <source>
        <strain evidence="3 5">KB18</strain>
    </source>
</reference>
<evidence type="ECO:0000313" key="5">
    <source>
        <dbReference type="Proteomes" id="UP000596035"/>
    </source>
</evidence>
<reference evidence="2" key="1">
    <citation type="journal article" date="2017" name="Genome Announc.">
        <title>High-Quality Whole-Genome Sequences of the Oligo-Mouse-Microbiota Bacterial Community.</title>
        <authorList>
            <person name="Garzetti D."/>
            <person name="Brugiroux S."/>
            <person name="Bunk B."/>
            <person name="Pukall R."/>
            <person name="McCoy K.D."/>
            <person name="Macpherson A.J."/>
            <person name="Stecher B."/>
        </authorList>
    </citation>
    <scope>NUCLEOTIDE SEQUENCE</scope>
    <source>
        <strain evidence="2">KB18</strain>
    </source>
</reference>
<dbReference type="InterPro" id="IPR050312">
    <property type="entry name" value="IolE/XylAMocC-like"/>
</dbReference>
<dbReference type="PANTHER" id="PTHR12110">
    <property type="entry name" value="HYDROXYPYRUVATE ISOMERASE"/>
    <property type="match status" value="1"/>
</dbReference>
<evidence type="ECO:0000313" key="3">
    <source>
        <dbReference type="EMBL" id="QQR29334.1"/>
    </source>
</evidence>
<reference evidence="4" key="2">
    <citation type="submission" date="2017-05" db="EMBL/GenBank/DDBJ databases">
        <title>Improved OligoMM genomes.</title>
        <authorList>
            <person name="Garzetti D."/>
        </authorList>
    </citation>
    <scope>NUCLEOTIDE SEQUENCE [LARGE SCALE GENOMIC DNA]</scope>
    <source>
        <strain evidence="4">KB18</strain>
    </source>
</reference>
<dbReference type="EMBL" id="CP021422">
    <property type="protein sequence ID" value="ASB40045.1"/>
    <property type="molecule type" value="Genomic_DNA"/>
</dbReference>
<keyword evidence="4" id="KW-1185">Reference proteome</keyword>
<evidence type="ECO:0000259" key="1">
    <source>
        <dbReference type="Pfam" id="PF01261"/>
    </source>
</evidence>
<dbReference type="Pfam" id="PF01261">
    <property type="entry name" value="AP_endonuc_2"/>
    <property type="match status" value="1"/>
</dbReference>
<evidence type="ECO:0000313" key="2">
    <source>
        <dbReference type="EMBL" id="ASB40045.1"/>
    </source>
</evidence>
<dbReference type="EMBL" id="CP065321">
    <property type="protein sequence ID" value="QQR29334.1"/>
    <property type="molecule type" value="Genomic_DNA"/>
</dbReference>
<dbReference type="Proteomes" id="UP000196710">
    <property type="component" value="Chromosome"/>
</dbReference>
<dbReference type="KEGG" id="amur:ADH66_04860"/>
<accession>A0A1Z2XNN9</accession>
<sequence length="295" mass="32679">MKLANVAWGWTPIPEDMPEGDSLIKIASEIRALGFEGVDYLGTPEALDQFFTKETANALGEHSRAIGLEPNVFVFQEAGWNDPDSARNADCLAHFEKAAETAVNIGCKIVSTLVPLPFGAKAWHFNPAAPAIKQSYRMPAGYCYKKDWETLMESYRKCLAIAKKHGLRMSVECFPGSIISTPHAMLKLLEDVNDPDFGIQLDTNHLVAQHIDPEWSIYVLGGERIFNVHCKDCDAVSRSNIPAGCGITDYTAVIEALKKVGYKGNLSVELEFTDNPRRYNKQALDHLKLCLAGEY</sequence>
<dbReference type="GO" id="GO:0016853">
    <property type="term" value="F:isomerase activity"/>
    <property type="evidence" value="ECO:0007669"/>
    <property type="project" value="UniProtKB-KW"/>
</dbReference>
<dbReference type="Proteomes" id="UP000596035">
    <property type="component" value="Chromosome"/>
</dbReference>
<dbReference type="Gene3D" id="3.20.20.150">
    <property type="entry name" value="Divalent-metal-dependent TIM barrel enzymes"/>
    <property type="match status" value="1"/>
</dbReference>
<dbReference type="PANTHER" id="PTHR12110:SF21">
    <property type="entry name" value="XYLOSE ISOMERASE-LIKE TIM BARREL DOMAIN-CONTAINING PROTEIN"/>
    <property type="match status" value="1"/>
</dbReference>